<dbReference type="RefSeq" id="WP_188354325.1">
    <property type="nucleotide sequence ID" value="NZ_BMDH01000001.1"/>
</dbReference>
<feature type="compositionally biased region" description="Low complexity" evidence="3">
    <location>
        <begin position="478"/>
        <end position="488"/>
    </location>
</feature>
<dbReference type="InterPro" id="IPR001126">
    <property type="entry name" value="UmuC"/>
</dbReference>
<evidence type="ECO:0000313" key="5">
    <source>
        <dbReference type="EMBL" id="GGI12490.1"/>
    </source>
</evidence>
<keyword evidence="6" id="KW-1185">Reference proteome</keyword>
<dbReference type="GO" id="GO:0032259">
    <property type="term" value="P:methylation"/>
    <property type="evidence" value="ECO:0007669"/>
    <property type="project" value="UniProtKB-KW"/>
</dbReference>
<dbReference type="Gene3D" id="3.30.70.270">
    <property type="match status" value="1"/>
</dbReference>
<sequence>MHTSTQSSTQQHTYIAIDLKSFYASVECVARGLDPLTTHLVVADASRTDKTICLAVSPSLKAYGIGGRARLFEAKQVLQQVNAHRIMQAPHHRFTGSATQVYDLETHSEYAADMIIAKPRMAQYLQVSAQVYRVYLQYVAPEDIHVYSVDEVFMDVTRYLRTYQCNAHELATRVIRDIMRSTGITATAGIGSNLYLCKVAMDIVAKHMPANSDGVRVAELDEYRYRKLLWAHTPITDFWRVGRGLAKRLASLGLMTMGDIARCSLGKASDYYNAQLLYSTFGINAQLLIDHAWGYESCTIADIKAYKPAHTSLSSGQVLQEPYDYAHALLVTKEMTDALVLDVVEQHYQVSNIALAIGYERVSAQEVAYVPERAAAQYAHYRQQHALAHDHYGRVVPKPAHGSVTLPVPTASGTRLREEIVKLYRAIVDPTYMIRRITLSFNDLVPSYAPHLHYEQPDLFAQLAAHAQADKDMRTQQDTRIQQSTSTTTEERELQVSHTLRDIQQKFGRSAVMKAMNLEQGATGLQRNRQIGGHAA</sequence>
<dbReference type="EMBL" id="BMDH01000001">
    <property type="protein sequence ID" value="GGI12490.1"/>
    <property type="molecule type" value="Genomic_DNA"/>
</dbReference>
<dbReference type="AlphaFoldDB" id="A0A8J3AEK4"/>
<evidence type="ECO:0000256" key="1">
    <source>
        <dbReference type="ARBA" id="ARBA00010945"/>
    </source>
</evidence>
<dbReference type="Gene3D" id="1.10.150.20">
    <property type="entry name" value="5' to 3' exonuclease, C-terminal subdomain"/>
    <property type="match status" value="1"/>
</dbReference>
<evidence type="ECO:0000256" key="3">
    <source>
        <dbReference type="SAM" id="MobiDB-lite"/>
    </source>
</evidence>
<dbReference type="Proteomes" id="UP000619536">
    <property type="component" value="Unassembled WGS sequence"/>
</dbReference>
<accession>A0A8J3AEK4</accession>
<reference evidence="5" key="1">
    <citation type="journal article" date="2014" name="Int. J. Syst. Evol. Microbiol.">
        <title>Complete genome sequence of Corynebacterium casei LMG S-19264T (=DSM 44701T), isolated from a smear-ripened cheese.</title>
        <authorList>
            <consortium name="US DOE Joint Genome Institute (JGI-PGF)"/>
            <person name="Walter F."/>
            <person name="Albersmeier A."/>
            <person name="Kalinowski J."/>
            <person name="Ruckert C."/>
        </authorList>
    </citation>
    <scope>NUCLEOTIDE SEQUENCE</scope>
    <source>
        <strain evidence="5">CCM 8606</strain>
    </source>
</reference>
<dbReference type="GO" id="GO:0005829">
    <property type="term" value="C:cytosol"/>
    <property type="evidence" value="ECO:0007669"/>
    <property type="project" value="TreeGrafter"/>
</dbReference>
<organism evidence="5 6">
    <name type="scientific">Galliscardovia ingluviei</name>
    <dbReference type="NCBI Taxonomy" id="1769422"/>
    <lineage>
        <taxon>Bacteria</taxon>
        <taxon>Bacillati</taxon>
        <taxon>Actinomycetota</taxon>
        <taxon>Actinomycetes</taxon>
        <taxon>Bifidobacteriales</taxon>
        <taxon>Bifidobacteriaceae</taxon>
        <taxon>Galliscardovia</taxon>
    </lineage>
</organism>
<gene>
    <name evidence="5" type="ORF">GCM10007377_01220</name>
</gene>
<dbReference type="InterPro" id="IPR043502">
    <property type="entry name" value="DNA/RNA_pol_sf"/>
</dbReference>
<comment type="similarity">
    <text evidence="1">Belongs to the DNA polymerase type-Y family.</text>
</comment>
<protein>
    <submittedName>
        <fullName evidence="5">DNA methylase</fullName>
    </submittedName>
</protein>
<keyword evidence="5" id="KW-0489">Methyltransferase</keyword>
<comment type="function">
    <text evidence="2">Poorly processive, error-prone DNA polymerase involved in untargeted mutagenesis. Copies undamaged DNA at stalled replication forks, which arise in vivo from mismatched or misaligned primer ends. These misaligned primers can be extended by PolIV. Exhibits no 3'-5' exonuclease (proofreading) activity. May be involved in translesional synthesis, in conjunction with the beta clamp from PolIII.</text>
</comment>
<dbReference type="GO" id="GO:0006281">
    <property type="term" value="P:DNA repair"/>
    <property type="evidence" value="ECO:0007669"/>
    <property type="project" value="InterPro"/>
</dbReference>
<keyword evidence="5" id="KW-0808">Transferase</keyword>
<dbReference type="GO" id="GO:0008168">
    <property type="term" value="F:methyltransferase activity"/>
    <property type="evidence" value="ECO:0007669"/>
    <property type="project" value="UniProtKB-KW"/>
</dbReference>
<dbReference type="GO" id="GO:0009432">
    <property type="term" value="P:SOS response"/>
    <property type="evidence" value="ECO:0007669"/>
    <property type="project" value="TreeGrafter"/>
</dbReference>
<dbReference type="PROSITE" id="PS50173">
    <property type="entry name" value="UMUC"/>
    <property type="match status" value="1"/>
</dbReference>
<feature type="region of interest" description="Disordered" evidence="3">
    <location>
        <begin position="470"/>
        <end position="497"/>
    </location>
</feature>
<dbReference type="InterPro" id="IPR043128">
    <property type="entry name" value="Rev_trsase/Diguanyl_cyclase"/>
</dbReference>
<dbReference type="PANTHER" id="PTHR11076">
    <property type="entry name" value="DNA REPAIR POLYMERASE UMUC / TRANSFERASE FAMILY MEMBER"/>
    <property type="match status" value="1"/>
</dbReference>
<evidence type="ECO:0000259" key="4">
    <source>
        <dbReference type="PROSITE" id="PS50173"/>
    </source>
</evidence>
<evidence type="ECO:0000256" key="2">
    <source>
        <dbReference type="ARBA" id="ARBA00025589"/>
    </source>
</evidence>
<dbReference type="GO" id="GO:0003684">
    <property type="term" value="F:damaged DNA binding"/>
    <property type="evidence" value="ECO:0007669"/>
    <property type="project" value="InterPro"/>
</dbReference>
<comment type="caution">
    <text evidence="5">The sequence shown here is derived from an EMBL/GenBank/DDBJ whole genome shotgun (WGS) entry which is preliminary data.</text>
</comment>
<proteinExistence type="inferred from homology"/>
<feature type="domain" description="UmuC" evidence="4">
    <location>
        <begin position="14"/>
        <end position="242"/>
    </location>
</feature>
<dbReference type="PANTHER" id="PTHR11076:SF35">
    <property type="entry name" value="DNA REPAIR PROTEIN HOMOLOG YOBH"/>
    <property type="match status" value="1"/>
</dbReference>
<dbReference type="GO" id="GO:0042276">
    <property type="term" value="P:error-prone translesion synthesis"/>
    <property type="evidence" value="ECO:0007669"/>
    <property type="project" value="TreeGrafter"/>
</dbReference>
<dbReference type="Pfam" id="PF00817">
    <property type="entry name" value="IMS"/>
    <property type="match status" value="1"/>
</dbReference>
<reference evidence="5" key="2">
    <citation type="submission" date="2020-09" db="EMBL/GenBank/DDBJ databases">
        <authorList>
            <person name="Sun Q."/>
            <person name="Sedlacek I."/>
        </authorList>
    </citation>
    <scope>NUCLEOTIDE SEQUENCE</scope>
    <source>
        <strain evidence="5">CCM 8606</strain>
    </source>
</reference>
<name>A0A8J3AEK4_9BIFI</name>
<dbReference type="GO" id="GO:0003887">
    <property type="term" value="F:DNA-directed DNA polymerase activity"/>
    <property type="evidence" value="ECO:0007669"/>
    <property type="project" value="TreeGrafter"/>
</dbReference>
<dbReference type="InterPro" id="IPR050116">
    <property type="entry name" value="DNA_polymerase-Y"/>
</dbReference>
<dbReference type="SUPFAM" id="SSF56672">
    <property type="entry name" value="DNA/RNA polymerases"/>
    <property type="match status" value="1"/>
</dbReference>
<evidence type="ECO:0000313" key="6">
    <source>
        <dbReference type="Proteomes" id="UP000619536"/>
    </source>
</evidence>